<accession>X6LU06</accession>
<dbReference type="Proteomes" id="UP000023152">
    <property type="component" value="Unassembled WGS sequence"/>
</dbReference>
<comment type="caution">
    <text evidence="1">The sequence shown here is derived from an EMBL/GenBank/DDBJ whole genome shotgun (WGS) entry which is preliminary data.</text>
</comment>
<proteinExistence type="predicted"/>
<gene>
    <name evidence="1" type="ORF">RFI_32540</name>
</gene>
<organism evidence="1 2">
    <name type="scientific">Reticulomyxa filosa</name>
    <dbReference type="NCBI Taxonomy" id="46433"/>
    <lineage>
        <taxon>Eukaryota</taxon>
        <taxon>Sar</taxon>
        <taxon>Rhizaria</taxon>
        <taxon>Retaria</taxon>
        <taxon>Foraminifera</taxon>
        <taxon>Monothalamids</taxon>
        <taxon>Reticulomyxidae</taxon>
        <taxon>Reticulomyxa</taxon>
    </lineage>
</organism>
<sequence>TLEENTNREQSASETLNVQTGGSRLSNELFYKTVTKRSDVMHELLDDVISRNNNFLFSLQKLNDSLVKTGANKDNTKKHDKSDNYQSPFLQNVGICDVSNRHLLKCCNDIIECRVYVYSTKFGKQVFQAGMNKLTLSINDSAKSSSTLTLFYYKGYTIPIQKCSVDVVQFNTIFENNKGKWYQVYTMSFVKFLPLHIDEVCVVDVTTLQTLFDANYNINQYHLI</sequence>
<evidence type="ECO:0000313" key="1">
    <source>
        <dbReference type="EMBL" id="ETO04856.1"/>
    </source>
</evidence>
<dbReference type="AlphaFoldDB" id="X6LU06"/>
<reference evidence="1 2" key="1">
    <citation type="journal article" date="2013" name="Curr. Biol.">
        <title>The Genome of the Foraminiferan Reticulomyxa filosa.</title>
        <authorList>
            <person name="Glockner G."/>
            <person name="Hulsmann N."/>
            <person name="Schleicher M."/>
            <person name="Noegel A.A."/>
            <person name="Eichinger L."/>
            <person name="Gallinger C."/>
            <person name="Pawlowski J."/>
            <person name="Sierra R."/>
            <person name="Euteneuer U."/>
            <person name="Pillet L."/>
            <person name="Moustafa A."/>
            <person name="Platzer M."/>
            <person name="Groth M."/>
            <person name="Szafranski K."/>
            <person name="Schliwa M."/>
        </authorList>
    </citation>
    <scope>NUCLEOTIDE SEQUENCE [LARGE SCALE GENOMIC DNA]</scope>
</reference>
<keyword evidence="2" id="KW-1185">Reference proteome</keyword>
<protein>
    <submittedName>
        <fullName evidence="1">Uncharacterized protein</fullName>
    </submittedName>
</protein>
<evidence type="ECO:0000313" key="2">
    <source>
        <dbReference type="Proteomes" id="UP000023152"/>
    </source>
</evidence>
<dbReference type="EMBL" id="ASPP01028854">
    <property type="protein sequence ID" value="ETO04856.1"/>
    <property type="molecule type" value="Genomic_DNA"/>
</dbReference>
<name>X6LU06_RETFI</name>
<feature type="non-terminal residue" evidence="1">
    <location>
        <position position="1"/>
    </location>
</feature>